<protein>
    <submittedName>
        <fullName evidence="9">Lantibiotic efflux protein</fullName>
    </submittedName>
</protein>
<dbReference type="InterPro" id="IPR036259">
    <property type="entry name" value="MFS_trans_sf"/>
</dbReference>
<dbReference type="Gene3D" id="1.20.1250.20">
    <property type="entry name" value="MFS general substrate transporter like domains"/>
    <property type="match status" value="1"/>
</dbReference>
<feature type="transmembrane region" description="Helical" evidence="7">
    <location>
        <begin position="84"/>
        <end position="109"/>
    </location>
</feature>
<dbReference type="InterPro" id="IPR011701">
    <property type="entry name" value="MFS"/>
</dbReference>
<evidence type="ECO:0000256" key="4">
    <source>
        <dbReference type="ARBA" id="ARBA00022692"/>
    </source>
</evidence>
<evidence type="ECO:0000256" key="5">
    <source>
        <dbReference type="ARBA" id="ARBA00022989"/>
    </source>
</evidence>
<comment type="caution">
    <text evidence="9">The sequence shown here is derived from an EMBL/GenBank/DDBJ whole genome shotgun (WGS) entry which is preliminary data.</text>
</comment>
<evidence type="ECO:0000256" key="7">
    <source>
        <dbReference type="SAM" id="Phobius"/>
    </source>
</evidence>
<reference evidence="9 10" key="1">
    <citation type="journal article" date="2013" name="PLoS ONE">
        <title>Lactobacillus paracasei comparative genomics: towards species pan-genome definition and exploitation of diversity.</title>
        <authorList>
            <person name="Smokvina T."/>
            <person name="Wels M."/>
            <person name="Polka J."/>
            <person name="Chervaux C."/>
            <person name="Brisse S."/>
            <person name="Boekhorst J."/>
            <person name="van Hylckama Vlieg J.E."/>
            <person name="Siezen R.J."/>
        </authorList>
    </citation>
    <scope>NUCLEOTIDE SEQUENCE [LARGE SCALE GENOMIC DNA]</scope>
    <source>
        <strain evidence="9 10">Lpp123</strain>
    </source>
</reference>
<keyword evidence="4 7" id="KW-0812">Transmembrane</keyword>
<evidence type="ECO:0000256" key="3">
    <source>
        <dbReference type="ARBA" id="ARBA00022475"/>
    </source>
</evidence>
<feature type="transmembrane region" description="Helical" evidence="7">
    <location>
        <begin position="42"/>
        <end position="63"/>
    </location>
</feature>
<dbReference type="EMBL" id="ANJW01001002">
    <property type="protein sequence ID" value="EPC48618.1"/>
    <property type="molecule type" value="Genomic_DNA"/>
</dbReference>
<dbReference type="Proteomes" id="UP000014316">
    <property type="component" value="Unassembled WGS sequence"/>
</dbReference>
<feature type="transmembrane region" description="Helical" evidence="7">
    <location>
        <begin position="384"/>
        <end position="404"/>
    </location>
</feature>
<dbReference type="InterPro" id="IPR020846">
    <property type="entry name" value="MFS_dom"/>
</dbReference>
<evidence type="ECO:0000313" key="9">
    <source>
        <dbReference type="EMBL" id="EPC48618.1"/>
    </source>
</evidence>
<comment type="subcellular location">
    <subcellularLocation>
        <location evidence="1">Cell membrane</location>
        <topology evidence="1">Multi-pass membrane protein</topology>
    </subcellularLocation>
</comment>
<dbReference type="PANTHER" id="PTHR23513:SF6">
    <property type="entry name" value="MAJOR FACILITATOR SUPERFAMILY ASSOCIATED DOMAIN-CONTAINING PROTEIN"/>
    <property type="match status" value="1"/>
</dbReference>
<evidence type="ECO:0000256" key="1">
    <source>
        <dbReference type="ARBA" id="ARBA00004651"/>
    </source>
</evidence>
<feature type="transmembrane region" description="Helical" evidence="7">
    <location>
        <begin position="297"/>
        <end position="314"/>
    </location>
</feature>
<dbReference type="SUPFAM" id="SSF103473">
    <property type="entry name" value="MFS general substrate transporter"/>
    <property type="match status" value="1"/>
</dbReference>
<feature type="domain" description="Major facilitator superfamily (MFS) profile" evidence="8">
    <location>
        <begin position="227"/>
        <end position="423"/>
    </location>
</feature>
<dbReference type="PANTHER" id="PTHR23513">
    <property type="entry name" value="INTEGRAL MEMBRANE EFFLUX PROTEIN-RELATED"/>
    <property type="match status" value="1"/>
</dbReference>
<dbReference type="AlphaFoldDB" id="A0A829GF92"/>
<feature type="transmembrane region" description="Helical" evidence="7">
    <location>
        <begin position="263"/>
        <end position="285"/>
    </location>
</feature>
<gene>
    <name evidence="9" type="ORF">Lpp123_16940</name>
</gene>
<feature type="transmembrane region" description="Helical" evidence="7">
    <location>
        <begin position="12"/>
        <end position="36"/>
    </location>
</feature>
<keyword evidence="3" id="KW-1003">Cell membrane</keyword>
<evidence type="ECO:0000259" key="8">
    <source>
        <dbReference type="PROSITE" id="PS50850"/>
    </source>
</evidence>
<keyword evidence="5 7" id="KW-1133">Transmembrane helix</keyword>
<keyword evidence="6 7" id="KW-0472">Membrane</keyword>
<name>A0A829GF92_LACPA</name>
<sequence>MHEYLTNRGYRAILNASLLSGIGDSLYNIVFIIYAATMPFKSLAVTLAAMATSVPTMLSLLTGSLADRTHAKTRHMVATRLGQMLLFLSLAVMILLPASFPLFLSLLLINIVSDSLGQYGNGLTLPLLHRLIPAKELNTALSFQSATSSTVQLVFQGLGASLIVLLNHNYALFGLLNALTFLLAAVTLVFRKKQLKQAEPPVTTGKSQPVIGNIRAVLKFLAGNQFLFAVVLFAMLVNTLGSSVDGLMNITLVQEPDLWLRDFGTTVAIINVVFSVGLIFGALFAKDGLQRLSTFKLLSLLMAAIVGLSSSFFLLHSIMAALGFSFVTAYLMGKINPRLATVMMRQVPEQQMGTTAGVVNLAALIGMPVGQVIFFTIANLASAHVSWIVMAGLATGLFLVLIWMSTKILDPVFTDSDQYSQKA</sequence>
<evidence type="ECO:0000256" key="2">
    <source>
        <dbReference type="ARBA" id="ARBA00022448"/>
    </source>
</evidence>
<feature type="transmembrane region" description="Helical" evidence="7">
    <location>
        <begin position="320"/>
        <end position="337"/>
    </location>
</feature>
<organism evidence="9 10">
    <name type="scientific">Lacticaseibacillus paracasei subsp. paracasei Lpp123</name>
    <dbReference type="NCBI Taxonomy" id="1256201"/>
    <lineage>
        <taxon>Bacteria</taxon>
        <taxon>Bacillati</taxon>
        <taxon>Bacillota</taxon>
        <taxon>Bacilli</taxon>
        <taxon>Lactobacillales</taxon>
        <taxon>Lactobacillaceae</taxon>
        <taxon>Lacticaseibacillus</taxon>
    </lineage>
</organism>
<feature type="transmembrane region" description="Helical" evidence="7">
    <location>
        <begin position="358"/>
        <end position="378"/>
    </location>
</feature>
<dbReference type="GO" id="GO:0005886">
    <property type="term" value="C:plasma membrane"/>
    <property type="evidence" value="ECO:0007669"/>
    <property type="project" value="UniProtKB-SubCell"/>
</dbReference>
<feature type="transmembrane region" description="Helical" evidence="7">
    <location>
        <begin position="216"/>
        <end position="237"/>
    </location>
</feature>
<evidence type="ECO:0000313" key="10">
    <source>
        <dbReference type="Proteomes" id="UP000014316"/>
    </source>
</evidence>
<dbReference type="GO" id="GO:0022857">
    <property type="term" value="F:transmembrane transporter activity"/>
    <property type="evidence" value="ECO:0007669"/>
    <property type="project" value="InterPro"/>
</dbReference>
<dbReference type="PROSITE" id="PS50850">
    <property type="entry name" value="MFS"/>
    <property type="match status" value="1"/>
</dbReference>
<evidence type="ECO:0000256" key="6">
    <source>
        <dbReference type="ARBA" id="ARBA00023136"/>
    </source>
</evidence>
<keyword evidence="2" id="KW-0813">Transport</keyword>
<feature type="transmembrane region" description="Helical" evidence="7">
    <location>
        <begin position="170"/>
        <end position="190"/>
    </location>
</feature>
<accession>A0A829GF92</accession>
<dbReference type="Pfam" id="PF07690">
    <property type="entry name" value="MFS_1"/>
    <property type="match status" value="1"/>
</dbReference>
<proteinExistence type="predicted"/>